<keyword evidence="5" id="KW-1185">Reference proteome</keyword>
<dbReference type="Pfam" id="PF08508">
    <property type="entry name" value="DUF1746"/>
    <property type="match status" value="1"/>
</dbReference>
<dbReference type="AlphaFoldDB" id="A0A8E2DJB9"/>
<gene>
    <name evidence="4" type="ORF">OBBRIDRAFT_794821</name>
</gene>
<dbReference type="InterPro" id="IPR038967">
    <property type="entry name" value="Dsc4-like"/>
</dbReference>
<feature type="domain" description="DUF1746" evidence="3">
    <location>
        <begin position="14"/>
        <end position="116"/>
    </location>
</feature>
<organism evidence="4 5">
    <name type="scientific">Obba rivulosa</name>
    <dbReference type="NCBI Taxonomy" id="1052685"/>
    <lineage>
        <taxon>Eukaryota</taxon>
        <taxon>Fungi</taxon>
        <taxon>Dikarya</taxon>
        <taxon>Basidiomycota</taxon>
        <taxon>Agaricomycotina</taxon>
        <taxon>Agaricomycetes</taxon>
        <taxon>Polyporales</taxon>
        <taxon>Gelatoporiaceae</taxon>
        <taxon>Obba</taxon>
    </lineage>
</organism>
<accession>A0A8E2DJB9</accession>
<sequence length="267" mass="30589">MHIRHAQRQHFIYSLDTLLYQLHTLSFLLSPSIWAFICRLTVQWQFSRPREIHSSKSLRFCFILIFLFNFGIVWTHAVQGAAQGRSIILDFVGIGHDPSKAHLLFLDFLIIFLEMLLTTIAYETSYLADMPSDTPDSLLPIPAAPTTFPSTSCDSSKESPAPPYIMDIRFGLLFDRLRHPHPPPPPRDRSSDDLLPLPNTTLFQMTSNFNRLMRTRERLRDRIQELEVAAARAQRELDARDRQGAERPANTERSRTIPGAMDTEDGA</sequence>
<dbReference type="PANTHER" id="PTHR39405">
    <property type="entry name" value="DSC E3 UBIQUITIN LIGASE COMPLEX SUBUNIT 4"/>
    <property type="match status" value="1"/>
</dbReference>
<evidence type="ECO:0000256" key="1">
    <source>
        <dbReference type="SAM" id="MobiDB-lite"/>
    </source>
</evidence>
<feature type="transmembrane region" description="Helical" evidence="2">
    <location>
        <begin position="102"/>
        <end position="122"/>
    </location>
</feature>
<protein>
    <recommendedName>
        <fullName evidence="3">DUF1746 domain-containing protein</fullName>
    </recommendedName>
</protein>
<evidence type="ECO:0000259" key="3">
    <source>
        <dbReference type="Pfam" id="PF08508"/>
    </source>
</evidence>
<feature type="region of interest" description="Disordered" evidence="1">
    <location>
        <begin position="233"/>
        <end position="267"/>
    </location>
</feature>
<keyword evidence="2" id="KW-0812">Transmembrane</keyword>
<dbReference type="EMBL" id="KV722441">
    <property type="protein sequence ID" value="OCH88871.1"/>
    <property type="molecule type" value="Genomic_DNA"/>
</dbReference>
<dbReference type="OrthoDB" id="5428737at2759"/>
<dbReference type="Proteomes" id="UP000250043">
    <property type="component" value="Unassembled WGS sequence"/>
</dbReference>
<reference evidence="4 5" key="1">
    <citation type="submission" date="2016-07" db="EMBL/GenBank/DDBJ databases">
        <title>Draft genome of the white-rot fungus Obba rivulosa 3A-2.</title>
        <authorList>
            <consortium name="DOE Joint Genome Institute"/>
            <person name="Miettinen O."/>
            <person name="Riley R."/>
            <person name="Acob R."/>
            <person name="Barry K."/>
            <person name="Cullen D."/>
            <person name="De Vries R."/>
            <person name="Hainaut M."/>
            <person name="Hatakka A."/>
            <person name="Henrissat B."/>
            <person name="Hilden K."/>
            <person name="Kuo R."/>
            <person name="Labutti K."/>
            <person name="Lipzen A."/>
            <person name="Makela M.R."/>
            <person name="Sandor L."/>
            <person name="Spatafora J.W."/>
            <person name="Grigoriev I.V."/>
            <person name="Hibbett D.S."/>
        </authorList>
    </citation>
    <scope>NUCLEOTIDE SEQUENCE [LARGE SCALE GENOMIC DNA]</scope>
    <source>
        <strain evidence="4 5">3A-2</strain>
    </source>
</reference>
<evidence type="ECO:0000313" key="5">
    <source>
        <dbReference type="Proteomes" id="UP000250043"/>
    </source>
</evidence>
<keyword evidence="2" id="KW-0472">Membrane</keyword>
<dbReference type="GO" id="GO:0032933">
    <property type="term" value="P:SREBP signaling pathway"/>
    <property type="evidence" value="ECO:0007669"/>
    <property type="project" value="InterPro"/>
</dbReference>
<feature type="region of interest" description="Disordered" evidence="1">
    <location>
        <begin position="177"/>
        <end position="197"/>
    </location>
</feature>
<feature type="transmembrane region" description="Helical" evidence="2">
    <location>
        <begin position="58"/>
        <end position="82"/>
    </location>
</feature>
<evidence type="ECO:0000256" key="2">
    <source>
        <dbReference type="SAM" id="Phobius"/>
    </source>
</evidence>
<keyword evidence="2" id="KW-1133">Transmembrane helix</keyword>
<dbReference type="PANTHER" id="PTHR39405:SF1">
    <property type="entry name" value="DSC E3 UBIQUITIN LIGASE COMPLEX SUBUNIT 4"/>
    <property type="match status" value="1"/>
</dbReference>
<dbReference type="GO" id="GO:0005783">
    <property type="term" value="C:endoplasmic reticulum"/>
    <property type="evidence" value="ECO:0007669"/>
    <property type="project" value="TreeGrafter"/>
</dbReference>
<dbReference type="InterPro" id="IPR013715">
    <property type="entry name" value="DUF1746"/>
</dbReference>
<evidence type="ECO:0000313" key="4">
    <source>
        <dbReference type="EMBL" id="OCH88871.1"/>
    </source>
</evidence>
<proteinExistence type="predicted"/>
<dbReference type="GO" id="GO:0044695">
    <property type="term" value="C:Dsc E3 ubiquitin ligase complex"/>
    <property type="evidence" value="ECO:0007669"/>
    <property type="project" value="InterPro"/>
</dbReference>
<feature type="compositionally biased region" description="Basic and acidic residues" evidence="1">
    <location>
        <begin position="233"/>
        <end position="255"/>
    </location>
</feature>
<name>A0A8E2DJB9_9APHY</name>